<comment type="similarity">
    <text evidence="3 13">Belongs to the glycosyl hydrolase 13 family.</text>
</comment>
<evidence type="ECO:0000256" key="11">
    <source>
        <dbReference type="ARBA" id="ARBA00033284"/>
    </source>
</evidence>
<evidence type="ECO:0000256" key="10">
    <source>
        <dbReference type="ARBA" id="ARBA00032057"/>
    </source>
</evidence>
<dbReference type="SUPFAM" id="SSF51445">
    <property type="entry name" value="(Trans)glycosidases"/>
    <property type="match status" value="1"/>
</dbReference>
<dbReference type="SMART" id="SM00642">
    <property type="entry name" value="Aamy"/>
    <property type="match status" value="1"/>
</dbReference>
<evidence type="ECO:0000256" key="4">
    <source>
        <dbReference type="ARBA" id="ARBA00012268"/>
    </source>
</evidence>
<comment type="caution">
    <text evidence="18">The sequence shown here is derived from an EMBL/GenBank/DDBJ whole genome shotgun (WGS) entry which is preliminary data.</text>
</comment>
<dbReference type="InterPro" id="IPR013783">
    <property type="entry name" value="Ig-like_fold"/>
</dbReference>
<feature type="binding site" evidence="15">
    <location>
        <begin position="271"/>
        <end position="276"/>
    </location>
    <ligand>
        <name>substrate</name>
    </ligand>
</feature>
<evidence type="ECO:0000256" key="8">
    <source>
        <dbReference type="ARBA" id="ARBA00023277"/>
    </source>
</evidence>
<dbReference type="CDD" id="cd02853">
    <property type="entry name" value="E_set_MTHase_like_N"/>
    <property type="match status" value="1"/>
</dbReference>
<dbReference type="RefSeq" id="WP_183400088.1">
    <property type="nucleotide sequence ID" value="NZ_JACIDS010000004.1"/>
</dbReference>
<feature type="site" description="Transition state stabilizer" evidence="16">
    <location>
        <position position="398"/>
    </location>
</feature>
<keyword evidence="19" id="KW-1185">Reference proteome</keyword>
<dbReference type="Gene3D" id="3.20.20.80">
    <property type="entry name" value="Glycosidases"/>
    <property type="match status" value="1"/>
</dbReference>
<dbReference type="AlphaFoldDB" id="A0A840AT86"/>
<keyword evidence="8" id="KW-0119">Carbohydrate metabolism</keyword>
<keyword evidence="6" id="KW-0963">Cytoplasm</keyword>
<feature type="active site" description="Nucleophile" evidence="14">
    <location>
        <position position="273"/>
    </location>
</feature>
<dbReference type="InterPro" id="IPR044901">
    <property type="entry name" value="Trehalose_TreZ_E-set_sf"/>
</dbReference>
<dbReference type="PANTHER" id="PTHR43651:SF11">
    <property type="entry name" value="MALTO-OLIGOSYLTREHALOSE TREHALOHYDROLASE"/>
    <property type="match status" value="1"/>
</dbReference>
<evidence type="ECO:0000256" key="1">
    <source>
        <dbReference type="ARBA" id="ARBA00004496"/>
    </source>
</evidence>
<keyword evidence="9 13" id="KW-0326">Glycosidase</keyword>
<feature type="binding site" evidence="15">
    <location>
        <begin position="397"/>
        <end position="402"/>
    </location>
    <ligand>
        <name>substrate</name>
    </ligand>
</feature>
<dbReference type="EMBL" id="JACIDS010000004">
    <property type="protein sequence ID" value="MBB3932463.1"/>
    <property type="molecule type" value="Genomic_DNA"/>
</dbReference>
<dbReference type="PIRSF" id="PIRSF006337">
    <property type="entry name" value="Trehalose_TreZ"/>
    <property type="match status" value="1"/>
</dbReference>
<organism evidence="18 19">
    <name type="scientific">Kaistia hirudinis</name>
    <dbReference type="NCBI Taxonomy" id="1293440"/>
    <lineage>
        <taxon>Bacteria</taxon>
        <taxon>Pseudomonadati</taxon>
        <taxon>Pseudomonadota</taxon>
        <taxon>Alphaproteobacteria</taxon>
        <taxon>Hyphomicrobiales</taxon>
        <taxon>Kaistiaceae</taxon>
        <taxon>Kaistia</taxon>
    </lineage>
</organism>
<dbReference type="SUPFAM" id="SSF81296">
    <property type="entry name" value="E set domains"/>
    <property type="match status" value="1"/>
</dbReference>
<comment type="subcellular location">
    <subcellularLocation>
        <location evidence="1 14">Cytoplasm</location>
    </subcellularLocation>
</comment>
<feature type="active site" description="Proton donor" evidence="14">
    <location>
        <position position="306"/>
    </location>
</feature>
<keyword evidence="7 13" id="KW-0378">Hydrolase</keyword>
<dbReference type="GO" id="GO:0005992">
    <property type="term" value="P:trehalose biosynthetic process"/>
    <property type="evidence" value="ECO:0007669"/>
    <property type="project" value="UniProtKB-UniPathway"/>
</dbReference>
<evidence type="ECO:0000256" key="7">
    <source>
        <dbReference type="ARBA" id="ARBA00022801"/>
    </source>
</evidence>
<comment type="catalytic activity">
    <reaction evidence="12 13">
        <text>hydrolysis of (1-&gt;4)-alpha-D-glucosidic linkage in 4-alpha-D-[(1-&gt;4)-alpha-D-glucanosyl]n trehalose to yield trehalose and (1-&gt;4)-alpha-D-glucan.</text>
        <dbReference type="EC" id="3.2.1.141"/>
    </reaction>
</comment>
<dbReference type="Pfam" id="PF00128">
    <property type="entry name" value="Alpha-amylase"/>
    <property type="match status" value="1"/>
</dbReference>
<evidence type="ECO:0000256" key="3">
    <source>
        <dbReference type="ARBA" id="ARBA00008061"/>
    </source>
</evidence>
<dbReference type="Gene3D" id="2.60.40.10">
    <property type="entry name" value="Immunoglobulins"/>
    <property type="match status" value="1"/>
</dbReference>
<evidence type="ECO:0000256" key="2">
    <source>
        <dbReference type="ARBA" id="ARBA00005199"/>
    </source>
</evidence>
<evidence type="ECO:0000313" key="19">
    <source>
        <dbReference type="Proteomes" id="UP000553963"/>
    </source>
</evidence>
<dbReference type="InterPro" id="IPR012768">
    <property type="entry name" value="Trehalose_TreZ"/>
</dbReference>
<protein>
    <recommendedName>
        <fullName evidence="5 13">Malto-oligosyltrehalose trehalohydrolase</fullName>
        <shortName evidence="13">MTHase</shortName>
        <ecNumber evidence="4 13">3.2.1.141</ecNumber>
    </recommendedName>
    <alternativeName>
        <fullName evidence="11 13">4-alpha-D-((1-&gt;4)-alpha-D-glucano)trehalose trehalohydrolase</fullName>
    </alternativeName>
    <alternativeName>
        <fullName evidence="10 13">Maltooligosyl trehalose trehalohydrolase</fullName>
    </alternativeName>
</protein>
<evidence type="ECO:0000256" key="13">
    <source>
        <dbReference type="PIRNR" id="PIRNR006337"/>
    </source>
</evidence>
<dbReference type="GO" id="GO:0005737">
    <property type="term" value="C:cytoplasm"/>
    <property type="evidence" value="ECO:0007669"/>
    <property type="project" value="UniProtKB-SubCell"/>
</dbReference>
<dbReference type="InterPro" id="IPR006047">
    <property type="entry name" value="GH13_cat_dom"/>
</dbReference>
<evidence type="ECO:0000256" key="9">
    <source>
        <dbReference type="ARBA" id="ARBA00023295"/>
    </source>
</evidence>
<dbReference type="UniPathway" id="UPA00299"/>
<evidence type="ECO:0000256" key="15">
    <source>
        <dbReference type="PIRSR" id="PIRSR006337-2"/>
    </source>
</evidence>
<evidence type="ECO:0000256" key="16">
    <source>
        <dbReference type="PIRSR" id="PIRSR006337-3"/>
    </source>
</evidence>
<evidence type="ECO:0000256" key="6">
    <source>
        <dbReference type="ARBA" id="ARBA00022490"/>
    </source>
</evidence>
<comment type="pathway">
    <text evidence="2 13">Glycan biosynthesis; trehalose biosynthesis.</text>
</comment>
<dbReference type="PANTHER" id="PTHR43651">
    <property type="entry name" value="1,4-ALPHA-GLUCAN-BRANCHING ENZYME"/>
    <property type="match status" value="1"/>
</dbReference>
<gene>
    <name evidence="18" type="ORF">GGR25_003521</name>
</gene>
<evidence type="ECO:0000256" key="14">
    <source>
        <dbReference type="PIRSR" id="PIRSR006337-1"/>
    </source>
</evidence>
<evidence type="ECO:0000259" key="17">
    <source>
        <dbReference type="SMART" id="SM00642"/>
    </source>
</evidence>
<dbReference type="GO" id="GO:0033942">
    <property type="term" value="F:4-alpha-D-(1-&gt;4)-alpha-D-glucanotrehalose trehalohydrolase activity"/>
    <property type="evidence" value="ECO:0007669"/>
    <property type="project" value="UniProtKB-EC"/>
</dbReference>
<dbReference type="InterPro" id="IPR014756">
    <property type="entry name" value="Ig_E-set"/>
</dbReference>
<reference evidence="18 19" key="1">
    <citation type="submission" date="2020-08" db="EMBL/GenBank/DDBJ databases">
        <title>Genomic Encyclopedia of Type Strains, Phase IV (KMG-IV): sequencing the most valuable type-strain genomes for metagenomic binning, comparative biology and taxonomic classification.</title>
        <authorList>
            <person name="Goeker M."/>
        </authorList>
    </citation>
    <scope>NUCLEOTIDE SEQUENCE [LARGE SCALE GENOMIC DNA]</scope>
    <source>
        <strain evidence="18 19">DSM 25966</strain>
    </source>
</reference>
<evidence type="ECO:0000256" key="5">
    <source>
        <dbReference type="ARBA" id="ARBA00015938"/>
    </source>
</evidence>
<evidence type="ECO:0000256" key="12">
    <source>
        <dbReference type="ARBA" id="ARBA00034013"/>
    </source>
</evidence>
<dbReference type="Gene3D" id="1.10.10.760">
    <property type="entry name" value="E-set domains of sugar-utilizing enzymes"/>
    <property type="match status" value="1"/>
</dbReference>
<dbReference type="InterPro" id="IPR017853">
    <property type="entry name" value="GH"/>
</dbReference>
<feature type="binding site" evidence="15">
    <location>
        <begin position="332"/>
        <end position="336"/>
    </location>
    <ligand>
        <name>substrate</name>
    </ligand>
</feature>
<dbReference type="Proteomes" id="UP000553963">
    <property type="component" value="Unassembled WGS sequence"/>
</dbReference>
<evidence type="ECO:0000313" key="18">
    <source>
        <dbReference type="EMBL" id="MBB3932463.1"/>
    </source>
</evidence>
<proteinExistence type="inferred from homology"/>
<dbReference type="EC" id="3.2.1.141" evidence="4 13"/>
<sequence>MKLDVNDWAPEPRPAGIAASTPYRFGPVLSEGGALFRLWAPSLGAAQLLLPDQPPIPMNVPEEEGWFEAFVEGVKPGQHYRFAAGDHAFADPASRMQAMDADGWSVLVDAFPPSSPNARRSWHEVVLAEIHVGTATPEGTFRALAERLPHFAEAGYTAIELMPIGDFPGSVNWGYDGVLPFAPEASYGTPAELRSLVDRAHELGLAVLLDVVYNHFGPVENHIPLYAGVFFDAHEMTPWGPAVNLAHPMVRRYFLENVRLWLSDYDFDGLRFDAVHEYRTAGADTFKRELATTARVIKADALLVLENLNYDADLVRRGSDCRPMLFDAHWNDDIHHALHVLATEQSGGYYGAFAAEPMTRAREAFSNGVPGRSAETAGQGDPAHLPPEAFVSFIQNHDQIGNQIDGRRLATELDAERLDFLHFVIMLSPQIPMFFMGEEAHLRSPFPFFGDLKGHLADEIREGRRRQAQDLFGDAAPGIETPDPLSVDTMAMAKLDWAEFDRPERREALARFRELAERRAAHILPLTTARYLGSETIESATSLAIRWRYAEGALVLAMNPSPNPGALDMAVLSAFATTGDVVFTATGLSFSRWSAAAWIEPVEPSSM</sequence>
<name>A0A840AT86_9HYPH</name>
<feature type="domain" description="Glycosyl hydrolase family 13 catalytic" evidence="17">
    <location>
        <begin position="105"/>
        <end position="461"/>
    </location>
</feature>
<dbReference type="CDD" id="cd11325">
    <property type="entry name" value="AmyAc_GTHase"/>
    <property type="match status" value="1"/>
</dbReference>
<accession>A0A840AT86</accession>